<dbReference type="EMBL" id="JBEAFC010000008">
    <property type="protein sequence ID" value="KAL1545384.1"/>
    <property type="molecule type" value="Genomic_DNA"/>
</dbReference>
<proteinExistence type="predicted"/>
<evidence type="ECO:0000313" key="4">
    <source>
        <dbReference type="Proteomes" id="UP001567538"/>
    </source>
</evidence>
<accession>A0ABD1GMM6</accession>
<feature type="compositionally biased region" description="Low complexity" evidence="1">
    <location>
        <begin position="1"/>
        <end position="23"/>
    </location>
</feature>
<dbReference type="EMBL" id="JBEAFC010000008">
    <property type="protein sequence ID" value="KAL1545383.1"/>
    <property type="molecule type" value="Genomic_DNA"/>
</dbReference>
<protein>
    <submittedName>
        <fullName evidence="2">Uncharacterized protein</fullName>
    </submittedName>
</protein>
<evidence type="ECO:0000313" key="2">
    <source>
        <dbReference type="EMBL" id="KAL1545383.1"/>
    </source>
</evidence>
<keyword evidence="4" id="KW-1185">Reference proteome</keyword>
<evidence type="ECO:0000256" key="1">
    <source>
        <dbReference type="SAM" id="MobiDB-lite"/>
    </source>
</evidence>
<reference evidence="2 4" key="1">
    <citation type="submission" date="2024-06" db="EMBL/GenBank/DDBJ databases">
        <title>A chromosome level genome sequence of Diviner's sage (Salvia divinorum).</title>
        <authorList>
            <person name="Ford S.A."/>
            <person name="Ro D.-K."/>
            <person name="Ness R.W."/>
            <person name="Phillips M.A."/>
        </authorList>
    </citation>
    <scope>NUCLEOTIDE SEQUENCE [LARGE SCALE GENOMIC DNA]</scope>
    <source>
        <strain evidence="2">SAF-2024a</strain>
        <tissue evidence="2">Leaf</tissue>
    </source>
</reference>
<evidence type="ECO:0000313" key="3">
    <source>
        <dbReference type="EMBL" id="KAL1545384.1"/>
    </source>
</evidence>
<sequence>MASPVSDASRLASPPSLPLSHRSTVCDATSSRRRRVTSDIVILPTAASSSLPVTGKSRLRYVAGLSAA</sequence>
<comment type="caution">
    <text evidence="2">The sequence shown here is derived from an EMBL/GenBank/DDBJ whole genome shotgun (WGS) entry which is preliminary data.</text>
</comment>
<dbReference type="AlphaFoldDB" id="A0ABD1GMM6"/>
<gene>
    <name evidence="2" type="ORF">AAHA92_22118</name>
    <name evidence="3" type="ORF">AAHA92_22119</name>
</gene>
<dbReference type="Proteomes" id="UP001567538">
    <property type="component" value="Unassembled WGS sequence"/>
</dbReference>
<feature type="region of interest" description="Disordered" evidence="1">
    <location>
        <begin position="1"/>
        <end position="31"/>
    </location>
</feature>
<organism evidence="2 4">
    <name type="scientific">Salvia divinorum</name>
    <name type="common">Maria pastora</name>
    <name type="synonym">Diviner's sage</name>
    <dbReference type="NCBI Taxonomy" id="28513"/>
    <lineage>
        <taxon>Eukaryota</taxon>
        <taxon>Viridiplantae</taxon>
        <taxon>Streptophyta</taxon>
        <taxon>Embryophyta</taxon>
        <taxon>Tracheophyta</taxon>
        <taxon>Spermatophyta</taxon>
        <taxon>Magnoliopsida</taxon>
        <taxon>eudicotyledons</taxon>
        <taxon>Gunneridae</taxon>
        <taxon>Pentapetalae</taxon>
        <taxon>asterids</taxon>
        <taxon>lamiids</taxon>
        <taxon>Lamiales</taxon>
        <taxon>Lamiaceae</taxon>
        <taxon>Nepetoideae</taxon>
        <taxon>Mentheae</taxon>
        <taxon>Salviinae</taxon>
        <taxon>Salvia</taxon>
        <taxon>Salvia subgen. Calosphace</taxon>
    </lineage>
</organism>
<name>A0ABD1GMM6_SALDI</name>